<comment type="subcellular location">
    <subcellularLocation>
        <location evidence="1">Nucleus</location>
    </subcellularLocation>
</comment>
<feature type="region of interest" description="Disordered" evidence="6">
    <location>
        <begin position="1262"/>
        <end position="1309"/>
    </location>
</feature>
<evidence type="ECO:0000256" key="5">
    <source>
        <dbReference type="ARBA" id="ARBA00023242"/>
    </source>
</evidence>
<dbReference type="VEuPathDB" id="FungiDB:PV07_01201"/>
<feature type="compositionally biased region" description="Polar residues" evidence="6">
    <location>
        <begin position="1113"/>
        <end position="1125"/>
    </location>
</feature>
<accession>A0A0D2CTE3</accession>
<keyword evidence="10" id="KW-1185">Reference proteome</keyword>
<dbReference type="GO" id="GO:0000127">
    <property type="term" value="C:transcription factor TFIIIC complex"/>
    <property type="evidence" value="ECO:0007669"/>
    <property type="project" value="InterPro"/>
</dbReference>
<dbReference type="RefSeq" id="XP_016254639.1">
    <property type="nucleotide sequence ID" value="XM_016387711.1"/>
</dbReference>
<evidence type="ECO:0000259" key="8">
    <source>
        <dbReference type="Pfam" id="PF20222"/>
    </source>
</evidence>
<feature type="domain" description="B-block binding subunit of TFIIIC" evidence="7">
    <location>
        <begin position="171"/>
        <end position="239"/>
    </location>
</feature>
<keyword evidence="2" id="KW-0597">Phosphoprotein</keyword>
<sequence>MAKGLDDLIEFLLEEIAVSGSRGVTISDIAQFISSFYDRPEDEPGPNAHSEGAGPSLKVTVDRPLLSKIWSWLGRHPDISIGDNRRYNKTSLDQVEVQFPNYVTLSPSNRQTAAEDDTESEEGSNHPSATPKKRPGPRKSHAAQGPRISVSEARSYQAICGHAPDVSKVVPLEFELLSHIAAARSAGILQGDLVRVSGQDKRSVPKRTDSLQRKGYITKEIVFRHGNRTSRLTLQKFAHRNATHAEPFHKLHSLPQHGSTLRDVVRRIFEVLEDRNLVSQTSLAEQLSLGSSGESTVLSKIIRRLEKLKCVKRVRTAVGPSATSDDLRHFVQLLHRADAVDLENFDTEKLSLNQTIEELASIADPEDRNDGSVALHAAEEENEEFTEAVYKPARWNPDRLMPNILVDAVRLAGPDGLTNLNARKMTTGDFVRRQLESLLLRLSCESLIIQPQHLRHLAIVRTTVRHEGIIQYVHYSWEVFRQKAADQHLDVSEIPGARQIIQRLAEKEADSDGDEISLPRVDIDEFGFPLQAPSGLQLRRGEATFFDLIKAAAPGDVKKRNGEPTIVKQGTRIAMKIRDGVPASPSATNRTPRRLSQAARKPRRLQPKHRRNPDDEEKIVIGRPRKYMRGTEKFWRMQFKQARLEGGAHPDNPRKGTAQDPYALALYARRPADFDETLVQALAAGLPIPMLPEDINDDWIRSTRAIFDRSSKGVYMSPRGLRSDNSQKVAQIMIVRTPRLTSVDFSDRNVVHQFRFLSSSASHSFMFRRYYPNLANMQSSAPRTPRKSKRQSRIASSKADEKWKPGPRLGVFYEDPGLPIALPAQPPNPVDIQLPVDVFMDTTDEENEPAFQGASAARAASHASINDTVSASGARIRNGQVRRGSQRNTQERDGSLETTNAPTTRTDITEKHRIRSTRNRRLTRKAMESLQSDQPPNLRLLSGSREVSSEVSAADFEPQNQMPVNRQSEVSDVGAPSHSTDHPATNEHSTDISYSHTINTQTAHHAQPSVSSHERVAVHVSSNAGNTEVTRVPSVGAEHSEQSASPKFLEGTTEAAASRSPPLSDQLQESDRPAEVEDNVLHNSSLVLKAGTRKLVSKANRRRTASAELGNSGEESQPKNRQAQGKQRYFEGANVLFRRIILQLIKETSGVVPNDPSTFKRVSLPRWQEAGGEGRPLLKTIKTAIKSLSESRKLKQVMFTFRGKSGVMIKRSVVFLPHIDPFSQAVEDVKQSIIDAEPTDYIPPEWRDEGYRIPLVNKRALSTTPDIEERPPSRRRASSAVSDRTFASSTSRGRRSRTSTNTPSLSRIPVQETPATGFLTLRVPALGSLPVVHLHIWREECPVSALRSDTSDANPWKSSAFRPVRRRRRFETQGSQPAGRPIIWRNFPSSLEDILQLPDLKLDYDAFQADGIDWQRFACEIEGVRAWEEQEPDAALSKRSKFAFINHSVPAALYEASVLPSTIEFSNIIHFDEDGNELEVAYPPEESWATFVDALEASPNVASRIAAVDETESQSMPLRSPGLGPRRSIRPSKRRMSEDSHGFVPLPPPKRSRRLVRGSGFAPSRRRELSAFHTTNRKLPRSAKWLQTMPEEMIYRIAVAVIVVRTLAGGMQSFINWQIVMTLFPGQKEEVIKARWNTLSTRYSSDVQNLTEDLQLKYLEALQAGEIASVDFDDIEATDWGAIVEWALKSLDQFHLKRIAYLPANRDELLDNYTLEFTQPKHSHNLAWNNSTLSVKEEVARSTVFGTFVNPTTQPAILRCQHGFELEMAKPALRVAKSWVLATIFTAESVFNAELAQTKLSTLAPTTTECDALLSCALKLLQDEKIIQRKLNDQPPEQGLRVRTWEAHRKFFERFEDRSMVTPNMLRRAVRYKSEVLDHEFAKGNSVPIEKEAHISDGEMMAVLSLMASGRVRLRPGADVPKTRYGLDHERIGYRTKNMDRKVLGFSVELTPTMEYWFGDPWSGALEIHQLPVPRGQADEPMGPIPMWIDIHGNVQLALWYMVLVGVMGFVSQMPGVSASQISRAFGFGLDEAEVEVIMQWCVQSGFAKRDSKSKGYETLEWWWLCVDGGIGGEVDGSSL</sequence>
<evidence type="ECO:0000256" key="6">
    <source>
        <dbReference type="SAM" id="MobiDB-lite"/>
    </source>
</evidence>
<evidence type="ECO:0000256" key="1">
    <source>
        <dbReference type="ARBA" id="ARBA00004123"/>
    </source>
</evidence>
<evidence type="ECO:0000256" key="2">
    <source>
        <dbReference type="ARBA" id="ARBA00022553"/>
    </source>
</evidence>
<feature type="region of interest" description="Disordered" evidence="6">
    <location>
        <begin position="37"/>
        <end position="57"/>
    </location>
</feature>
<feature type="domain" description="Transcription factor tau subunit sfc3/Tfc3 C-terminal" evidence="8">
    <location>
        <begin position="1586"/>
        <end position="2023"/>
    </location>
</feature>
<keyword evidence="4" id="KW-0804">Transcription</keyword>
<dbReference type="InterPro" id="IPR007309">
    <property type="entry name" value="TFIIIC_Bblock-bd"/>
</dbReference>
<evidence type="ECO:0000313" key="9">
    <source>
        <dbReference type="EMBL" id="KIW34423.1"/>
    </source>
</evidence>
<gene>
    <name evidence="9" type="ORF">PV07_01201</name>
</gene>
<feature type="compositionally biased region" description="Low complexity" evidence="6">
    <location>
        <begin position="1278"/>
        <end position="1291"/>
    </location>
</feature>
<evidence type="ECO:0000256" key="4">
    <source>
        <dbReference type="ARBA" id="ARBA00023163"/>
    </source>
</evidence>
<dbReference type="STRING" id="569365.A0A0D2CTE3"/>
<dbReference type="OrthoDB" id="5403573at2759"/>
<proteinExistence type="predicted"/>
<feature type="compositionally biased region" description="Polar residues" evidence="6">
    <location>
        <begin position="103"/>
        <end position="112"/>
    </location>
</feature>
<feature type="region of interest" description="Disordered" evidence="6">
    <location>
        <begin position="577"/>
        <end position="617"/>
    </location>
</feature>
<feature type="region of interest" description="Disordered" evidence="6">
    <location>
        <begin position="1095"/>
        <end position="1126"/>
    </location>
</feature>
<feature type="region of interest" description="Disordered" evidence="6">
    <location>
        <begin position="103"/>
        <end position="148"/>
    </location>
</feature>
<dbReference type="InterPro" id="IPR044210">
    <property type="entry name" value="Tfc3-like"/>
</dbReference>
<dbReference type="Pfam" id="PF04182">
    <property type="entry name" value="B-block_TFIIIC"/>
    <property type="match status" value="1"/>
</dbReference>
<feature type="region of interest" description="Disordered" evidence="6">
    <location>
        <begin position="1034"/>
        <end position="1080"/>
    </location>
</feature>
<feature type="compositionally biased region" description="Basic residues" evidence="6">
    <location>
        <begin position="600"/>
        <end position="611"/>
    </location>
</feature>
<feature type="region of interest" description="Disordered" evidence="6">
    <location>
        <begin position="863"/>
        <end position="990"/>
    </location>
</feature>
<evidence type="ECO:0000259" key="7">
    <source>
        <dbReference type="Pfam" id="PF04182"/>
    </source>
</evidence>
<feature type="compositionally biased region" description="Polar residues" evidence="6">
    <location>
        <begin position="958"/>
        <end position="970"/>
    </location>
</feature>
<name>A0A0D2CTE3_9EURO</name>
<dbReference type="HOGENOM" id="CLU_000535_0_0_1"/>
<dbReference type="PANTHER" id="PTHR15180:SF1">
    <property type="entry name" value="GENERAL TRANSCRIPTION FACTOR 3C POLYPEPTIDE 1"/>
    <property type="match status" value="1"/>
</dbReference>
<dbReference type="Pfam" id="PF20222">
    <property type="entry name" value="DUF6581"/>
    <property type="match status" value="1"/>
</dbReference>
<keyword evidence="5" id="KW-0539">Nucleus</keyword>
<feature type="region of interest" description="Disordered" evidence="6">
    <location>
        <begin position="777"/>
        <end position="808"/>
    </location>
</feature>
<evidence type="ECO:0000256" key="3">
    <source>
        <dbReference type="ARBA" id="ARBA00023125"/>
    </source>
</evidence>
<feature type="compositionally biased region" description="Basic and acidic residues" evidence="6">
    <location>
        <begin position="979"/>
        <end position="990"/>
    </location>
</feature>
<dbReference type="GO" id="GO:0042791">
    <property type="term" value="P:5S class rRNA transcription by RNA polymerase III"/>
    <property type="evidence" value="ECO:0007669"/>
    <property type="project" value="TreeGrafter"/>
</dbReference>
<dbReference type="EMBL" id="KN847040">
    <property type="protein sequence ID" value="KIW34423.1"/>
    <property type="molecule type" value="Genomic_DNA"/>
</dbReference>
<dbReference type="GeneID" id="27340395"/>
<protein>
    <submittedName>
        <fullName evidence="9">Uncharacterized protein</fullName>
    </submittedName>
</protein>
<evidence type="ECO:0000313" key="10">
    <source>
        <dbReference type="Proteomes" id="UP000054466"/>
    </source>
</evidence>
<dbReference type="GO" id="GO:0003677">
    <property type="term" value="F:DNA binding"/>
    <property type="evidence" value="ECO:0007669"/>
    <property type="project" value="UniProtKB-KW"/>
</dbReference>
<feature type="region of interest" description="Disordered" evidence="6">
    <location>
        <begin position="1509"/>
        <end position="1559"/>
    </location>
</feature>
<feature type="compositionally biased region" description="Low complexity" evidence="6">
    <location>
        <begin position="1298"/>
        <end position="1307"/>
    </location>
</feature>
<feature type="compositionally biased region" description="Basic residues" evidence="6">
    <location>
        <begin position="131"/>
        <end position="141"/>
    </location>
</feature>
<dbReference type="InterPro" id="IPR046488">
    <property type="entry name" value="Sfc3/Tfc3_C"/>
</dbReference>
<feature type="compositionally biased region" description="Basic residues" evidence="6">
    <location>
        <begin position="912"/>
        <end position="924"/>
    </location>
</feature>
<keyword evidence="3" id="KW-0238">DNA-binding</keyword>
<dbReference type="GO" id="GO:0006384">
    <property type="term" value="P:transcription initiation at RNA polymerase III promoter"/>
    <property type="evidence" value="ECO:0007669"/>
    <property type="project" value="InterPro"/>
</dbReference>
<reference evidence="9 10" key="1">
    <citation type="submission" date="2015-01" db="EMBL/GenBank/DDBJ databases">
        <title>The Genome Sequence of Cladophialophora immunda CBS83496.</title>
        <authorList>
            <consortium name="The Broad Institute Genomics Platform"/>
            <person name="Cuomo C."/>
            <person name="de Hoog S."/>
            <person name="Gorbushina A."/>
            <person name="Stielow B."/>
            <person name="Teixiera M."/>
            <person name="Abouelleil A."/>
            <person name="Chapman S.B."/>
            <person name="Priest M."/>
            <person name="Young S.K."/>
            <person name="Wortman J."/>
            <person name="Nusbaum C."/>
            <person name="Birren B."/>
        </authorList>
    </citation>
    <scope>NUCLEOTIDE SEQUENCE [LARGE SCALE GENOMIC DNA]</scope>
    <source>
        <strain evidence="9 10">CBS 83496</strain>
    </source>
</reference>
<dbReference type="GO" id="GO:0005634">
    <property type="term" value="C:nucleus"/>
    <property type="evidence" value="ECO:0007669"/>
    <property type="project" value="UniProtKB-SubCell"/>
</dbReference>
<feature type="compositionally biased region" description="Polar residues" evidence="6">
    <location>
        <begin position="896"/>
        <end position="906"/>
    </location>
</feature>
<feature type="compositionally biased region" description="Basic residues" evidence="6">
    <location>
        <begin position="1095"/>
        <end position="1104"/>
    </location>
</feature>
<organism evidence="9 10">
    <name type="scientific">Cladophialophora immunda</name>
    <dbReference type="NCBI Taxonomy" id="569365"/>
    <lineage>
        <taxon>Eukaryota</taxon>
        <taxon>Fungi</taxon>
        <taxon>Dikarya</taxon>
        <taxon>Ascomycota</taxon>
        <taxon>Pezizomycotina</taxon>
        <taxon>Eurotiomycetes</taxon>
        <taxon>Chaetothyriomycetidae</taxon>
        <taxon>Chaetothyriales</taxon>
        <taxon>Herpotrichiellaceae</taxon>
        <taxon>Cladophialophora</taxon>
    </lineage>
</organism>
<dbReference type="PANTHER" id="PTHR15180">
    <property type="entry name" value="GENERAL TRANSCRIPTION FACTOR 3C POLYPEPTIDE 1"/>
    <property type="match status" value="1"/>
</dbReference>
<dbReference type="Proteomes" id="UP000054466">
    <property type="component" value="Unassembled WGS sequence"/>
</dbReference>